<proteinExistence type="predicted"/>
<keyword evidence="3" id="KW-1185">Reference proteome</keyword>
<gene>
    <name evidence="2" type="ORF">VNO77_30824</name>
</gene>
<feature type="compositionally biased region" description="Basic and acidic residues" evidence="1">
    <location>
        <begin position="78"/>
        <end position="87"/>
    </location>
</feature>
<accession>A0AAN9Q1J2</accession>
<feature type="compositionally biased region" description="Basic and acidic residues" evidence="1">
    <location>
        <begin position="99"/>
        <end position="109"/>
    </location>
</feature>
<evidence type="ECO:0000256" key="1">
    <source>
        <dbReference type="SAM" id="MobiDB-lite"/>
    </source>
</evidence>
<reference evidence="2 3" key="1">
    <citation type="submission" date="2024-01" db="EMBL/GenBank/DDBJ databases">
        <title>The genomes of 5 underutilized Papilionoideae crops provide insights into root nodulation and disease resistanc.</title>
        <authorList>
            <person name="Jiang F."/>
        </authorList>
    </citation>
    <scope>NUCLEOTIDE SEQUENCE [LARGE SCALE GENOMIC DNA]</scope>
    <source>
        <strain evidence="2">LVBAO_FW01</strain>
        <tissue evidence="2">Leaves</tissue>
    </source>
</reference>
<organism evidence="2 3">
    <name type="scientific">Canavalia gladiata</name>
    <name type="common">Sword bean</name>
    <name type="synonym">Dolichos gladiatus</name>
    <dbReference type="NCBI Taxonomy" id="3824"/>
    <lineage>
        <taxon>Eukaryota</taxon>
        <taxon>Viridiplantae</taxon>
        <taxon>Streptophyta</taxon>
        <taxon>Embryophyta</taxon>
        <taxon>Tracheophyta</taxon>
        <taxon>Spermatophyta</taxon>
        <taxon>Magnoliopsida</taxon>
        <taxon>eudicotyledons</taxon>
        <taxon>Gunneridae</taxon>
        <taxon>Pentapetalae</taxon>
        <taxon>rosids</taxon>
        <taxon>fabids</taxon>
        <taxon>Fabales</taxon>
        <taxon>Fabaceae</taxon>
        <taxon>Papilionoideae</taxon>
        <taxon>50 kb inversion clade</taxon>
        <taxon>NPAAA clade</taxon>
        <taxon>indigoferoid/millettioid clade</taxon>
        <taxon>Phaseoleae</taxon>
        <taxon>Canavalia</taxon>
    </lineage>
</organism>
<protein>
    <submittedName>
        <fullName evidence="2">Uncharacterized protein</fullName>
    </submittedName>
</protein>
<evidence type="ECO:0000313" key="2">
    <source>
        <dbReference type="EMBL" id="KAK7320900.1"/>
    </source>
</evidence>
<dbReference type="EMBL" id="JAYMYQ010000007">
    <property type="protein sequence ID" value="KAK7320900.1"/>
    <property type="molecule type" value="Genomic_DNA"/>
</dbReference>
<comment type="caution">
    <text evidence="2">The sequence shown here is derived from an EMBL/GenBank/DDBJ whole genome shotgun (WGS) entry which is preliminary data.</text>
</comment>
<dbReference type="Proteomes" id="UP001367508">
    <property type="component" value="Unassembled WGS sequence"/>
</dbReference>
<dbReference type="AlphaFoldDB" id="A0AAN9Q1J2"/>
<feature type="region of interest" description="Disordered" evidence="1">
    <location>
        <begin position="74"/>
        <end position="109"/>
    </location>
</feature>
<name>A0AAN9Q1J2_CANGL</name>
<evidence type="ECO:0000313" key="3">
    <source>
        <dbReference type="Proteomes" id="UP001367508"/>
    </source>
</evidence>
<sequence length="109" mass="12519">MRLAIFYCFSPTFEIACCLIQFCICDGKEAWDDFGDVGNFEVAALFLDELNIEPILFTDDVHGRDEIDTILQNKRKKDKPDVNREMKGSSQGQTLPSVRRIERERSVKA</sequence>